<dbReference type="InterPro" id="IPR029044">
    <property type="entry name" value="Nucleotide-diphossugar_trans"/>
</dbReference>
<evidence type="ECO:0000259" key="4">
    <source>
        <dbReference type="Pfam" id="PF00534"/>
    </source>
</evidence>
<dbReference type="InterPro" id="IPR001296">
    <property type="entry name" value="Glyco_trans_1"/>
</dbReference>
<keyword evidence="2" id="KW-0328">Glycosyltransferase</keyword>
<name>A0ABW4EF81_9RHOB</name>
<evidence type="ECO:0000256" key="3">
    <source>
        <dbReference type="ARBA" id="ARBA00022679"/>
    </source>
</evidence>
<keyword evidence="7" id="KW-1185">Reference proteome</keyword>
<dbReference type="SUPFAM" id="SSF53448">
    <property type="entry name" value="Nucleotide-diphospho-sugar transferases"/>
    <property type="match status" value="1"/>
</dbReference>
<dbReference type="InterPro" id="IPR001173">
    <property type="entry name" value="Glyco_trans_2-like"/>
</dbReference>
<dbReference type="PANTHER" id="PTHR43179">
    <property type="entry name" value="RHAMNOSYLTRANSFERASE WBBL"/>
    <property type="match status" value="1"/>
</dbReference>
<comment type="caution">
    <text evidence="6">The sequence shown here is derived from an EMBL/GenBank/DDBJ whole genome shotgun (WGS) entry which is preliminary data.</text>
</comment>
<gene>
    <name evidence="6" type="ORF">ACFTOW_03920</name>
</gene>
<dbReference type="RefSeq" id="WP_379913293.1">
    <property type="nucleotide sequence ID" value="NZ_JBHUDD010000029.1"/>
</dbReference>
<evidence type="ECO:0000256" key="1">
    <source>
        <dbReference type="ARBA" id="ARBA00006739"/>
    </source>
</evidence>
<dbReference type="Gene3D" id="3.40.50.2000">
    <property type="entry name" value="Glycogen Phosphorylase B"/>
    <property type="match status" value="1"/>
</dbReference>
<feature type="domain" description="Glycosyl transferase family 1" evidence="4">
    <location>
        <begin position="700"/>
        <end position="837"/>
    </location>
</feature>
<dbReference type="PANTHER" id="PTHR43179:SF12">
    <property type="entry name" value="GALACTOFURANOSYLTRANSFERASE GLFT2"/>
    <property type="match status" value="1"/>
</dbReference>
<sequence length="857" mass="91199">MLRRLISLYTRYAAAHMDVTLPRQPITDQTGEVIGYVDTTRLHAGRLQVTGWVRAARLRLVLAGAEASGTPTLRREDVAAALGLPPTLGFDLSLPDSPAILASSEAPGLIVTPLPGAAGVEPLSLPAALPRRQRARLVLSFVRALLRCLPAMLGWALTGDPAHRARIKDRLGLGLPQSGGAIDPVLLPGDDAATPEREGAPARLDIVLPVYNAFDLLQECLARVEAHTDLPYRLIVVEDGSTDTRVLPFLRDWAATRAQVDLLENPQNLGFIGAVNRGLAHAVENPAPEDRDEAAPGAVVLLNSDALVPAGWTSRLVAPLADPTVASVTPMSNDAEIFSVPAICTRTLLVPGQGDAIDAVAARIGVPATPITAPTGVGFCMALARGWLARLPGLDPAFGRGYGEEVDWCQKTARLGGRHLGLPGLFVEHRGGESFGAQDKAALVARNNAIIAHRYPGYDQSVQDFIAADPALTARLALGLAWAGTLDADRAVPVYMAHAMGGGADHWLERRVGGDLDDGKPSVILRVGTAHRWRLELVTPQGRITGYSDTAGDIIRLLGLLPRKAVIYSCGVGDPDPVELPALLMALTGPQDRTEMLFHDYFPLSPSYTLLDSDWAYRGPVVPPRADPAHSARRADGDVVSLEDWQAAWAEFAARADLVVFSDDSAAQVAAVWPGLADRIVLRPHALFHPVPRLPAPAADAPPVLAVLGNIGRQKGAVVVQRLAGLRAQDGKGPGLVLIGNIDPAYDLPGTIAVHGNYNVQDLPHLVRRHGITHWLIPSVWPETFCFTVHEALATGLPVLAFGLGAQGAAVRAAENGVEMPFDIEADLAQTVRDCMERIVSQAQPVAADRIKTKEAQ</sequence>
<feature type="domain" description="Glycosyltransferase 2-like" evidence="5">
    <location>
        <begin position="206"/>
        <end position="330"/>
    </location>
</feature>
<evidence type="ECO:0000259" key="5">
    <source>
        <dbReference type="Pfam" id="PF00535"/>
    </source>
</evidence>
<comment type="similarity">
    <text evidence="1">Belongs to the glycosyltransferase 2 family.</text>
</comment>
<dbReference type="Proteomes" id="UP001597186">
    <property type="component" value="Unassembled WGS sequence"/>
</dbReference>
<dbReference type="EMBL" id="JBHUDD010000029">
    <property type="protein sequence ID" value="MFD1508549.1"/>
    <property type="molecule type" value="Genomic_DNA"/>
</dbReference>
<dbReference type="Pfam" id="PF00534">
    <property type="entry name" value="Glycos_transf_1"/>
    <property type="match status" value="1"/>
</dbReference>
<evidence type="ECO:0000256" key="2">
    <source>
        <dbReference type="ARBA" id="ARBA00022676"/>
    </source>
</evidence>
<proteinExistence type="inferred from homology"/>
<dbReference type="SUPFAM" id="SSF53756">
    <property type="entry name" value="UDP-Glycosyltransferase/glycogen phosphorylase"/>
    <property type="match status" value="1"/>
</dbReference>
<protein>
    <submittedName>
        <fullName evidence="6">Glycosyltransferase</fullName>
    </submittedName>
</protein>
<keyword evidence="3" id="KW-0808">Transferase</keyword>
<reference evidence="7" key="1">
    <citation type="journal article" date="2019" name="Int. J. Syst. Evol. Microbiol.">
        <title>The Global Catalogue of Microorganisms (GCM) 10K type strain sequencing project: providing services to taxonomists for standard genome sequencing and annotation.</title>
        <authorList>
            <consortium name="The Broad Institute Genomics Platform"/>
            <consortium name="The Broad Institute Genome Sequencing Center for Infectious Disease"/>
            <person name="Wu L."/>
            <person name="Ma J."/>
        </authorList>
    </citation>
    <scope>NUCLEOTIDE SEQUENCE [LARGE SCALE GENOMIC DNA]</scope>
    <source>
        <strain evidence="7">CGMCC 1.12477</strain>
    </source>
</reference>
<organism evidence="6 7">
    <name type="scientific">Lacimonas salitolerans</name>
    <dbReference type="NCBI Taxonomy" id="1323750"/>
    <lineage>
        <taxon>Bacteria</taxon>
        <taxon>Pseudomonadati</taxon>
        <taxon>Pseudomonadota</taxon>
        <taxon>Alphaproteobacteria</taxon>
        <taxon>Rhodobacterales</taxon>
        <taxon>Paracoccaceae</taxon>
        <taxon>Lacimonas</taxon>
    </lineage>
</organism>
<evidence type="ECO:0000313" key="7">
    <source>
        <dbReference type="Proteomes" id="UP001597186"/>
    </source>
</evidence>
<dbReference type="Gene3D" id="3.90.550.10">
    <property type="entry name" value="Spore Coat Polysaccharide Biosynthesis Protein SpsA, Chain A"/>
    <property type="match status" value="1"/>
</dbReference>
<evidence type="ECO:0000313" key="6">
    <source>
        <dbReference type="EMBL" id="MFD1508549.1"/>
    </source>
</evidence>
<accession>A0ABW4EF81</accession>
<dbReference type="Pfam" id="PF00535">
    <property type="entry name" value="Glycos_transf_2"/>
    <property type="match status" value="1"/>
</dbReference>